<gene>
    <name evidence="2" type="ORF">ATL51_1743</name>
</gene>
<evidence type="ECO:0000313" key="3">
    <source>
        <dbReference type="Proteomes" id="UP000232453"/>
    </source>
</evidence>
<name>A0AA44UMM9_PSEA5</name>
<proteinExistence type="predicted"/>
<dbReference type="AlphaFoldDB" id="A0AA44UMM9"/>
<evidence type="ECO:0000256" key="1">
    <source>
        <dbReference type="SAM" id="MobiDB-lite"/>
    </source>
</evidence>
<protein>
    <submittedName>
        <fullName evidence="2">Uncharacterized protein</fullName>
    </submittedName>
</protein>
<evidence type="ECO:0000313" key="2">
    <source>
        <dbReference type="EMBL" id="PKB30090.1"/>
    </source>
</evidence>
<accession>A0AA44UMM9</accession>
<comment type="caution">
    <text evidence="2">The sequence shown here is derived from an EMBL/GenBank/DDBJ whole genome shotgun (WGS) entry which is preliminary data.</text>
</comment>
<sequence length="100" mass="10997">MPPTPYRHRAIPRGAAPRRVPDTTSTETTIPVQASVHPPVTDPTVRGAVDRLTAEFAGRFSADLVDHVVRGSRRDLDVVSAAALPEMVERLARQRLIEHL</sequence>
<reference evidence="2 3" key="1">
    <citation type="submission" date="2017-11" db="EMBL/GenBank/DDBJ databases">
        <title>Sequencing the genomes of 1000 actinobacteria strains.</title>
        <authorList>
            <person name="Klenk H.-P."/>
        </authorList>
    </citation>
    <scope>NUCLEOTIDE SEQUENCE [LARGE SCALE GENOMIC DNA]</scope>
    <source>
        <strain evidence="2 3">DSM 44104</strain>
    </source>
</reference>
<feature type="compositionally biased region" description="Basic residues" evidence="1">
    <location>
        <begin position="1"/>
        <end position="11"/>
    </location>
</feature>
<dbReference type="Gene3D" id="1.10.8.1060">
    <property type="entry name" value="Corynebacterium glutamicum thioredoxin-dependent arsenate reductase, N-terminal domain"/>
    <property type="match status" value="1"/>
</dbReference>
<organism evidence="2 3">
    <name type="scientific">Pseudonocardia alni</name>
    <name type="common">Amycolata alni</name>
    <dbReference type="NCBI Taxonomy" id="33907"/>
    <lineage>
        <taxon>Bacteria</taxon>
        <taxon>Bacillati</taxon>
        <taxon>Actinomycetota</taxon>
        <taxon>Actinomycetes</taxon>
        <taxon>Pseudonocardiales</taxon>
        <taxon>Pseudonocardiaceae</taxon>
        <taxon>Pseudonocardia</taxon>
    </lineage>
</organism>
<dbReference type="EMBL" id="PHUJ01000003">
    <property type="protein sequence ID" value="PKB30090.1"/>
    <property type="molecule type" value="Genomic_DNA"/>
</dbReference>
<dbReference type="Proteomes" id="UP000232453">
    <property type="component" value="Unassembled WGS sequence"/>
</dbReference>
<feature type="region of interest" description="Disordered" evidence="1">
    <location>
        <begin position="1"/>
        <end position="29"/>
    </location>
</feature>